<dbReference type="AlphaFoldDB" id="A0A9Q3HW11"/>
<proteinExistence type="predicted"/>
<organism evidence="2 3">
    <name type="scientific">Austropuccinia psidii MF-1</name>
    <dbReference type="NCBI Taxonomy" id="1389203"/>
    <lineage>
        <taxon>Eukaryota</taxon>
        <taxon>Fungi</taxon>
        <taxon>Dikarya</taxon>
        <taxon>Basidiomycota</taxon>
        <taxon>Pucciniomycotina</taxon>
        <taxon>Pucciniomycetes</taxon>
        <taxon>Pucciniales</taxon>
        <taxon>Sphaerophragmiaceae</taxon>
        <taxon>Austropuccinia</taxon>
    </lineage>
</organism>
<evidence type="ECO:0000313" key="2">
    <source>
        <dbReference type="EMBL" id="MBW0516625.1"/>
    </source>
</evidence>
<evidence type="ECO:0000256" key="1">
    <source>
        <dbReference type="SAM" id="MobiDB-lite"/>
    </source>
</evidence>
<dbReference type="EMBL" id="AVOT02025374">
    <property type="protein sequence ID" value="MBW0516625.1"/>
    <property type="molecule type" value="Genomic_DNA"/>
</dbReference>
<feature type="compositionally biased region" description="Low complexity" evidence="1">
    <location>
        <begin position="29"/>
        <end position="43"/>
    </location>
</feature>
<evidence type="ECO:0000313" key="3">
    <source>
        <dbReference type="Proteomes" id="UP000765509"/>
    </source>
</evidence>
<dbReference type="OrthoDB" id="5552562at2759"/>
<keyword evidence="3" id="KW-1185">Reference proteome</keyword>
<sequence length="115" mass="13176">MDVTLELDTTYHERKKDNNPHQEKKNEASNSSSSHNQNSSSSSHMKKNFRVDKRDMPNSCLLNRNHKLMSSEKERRIKEGMCTSFGGKNSIEAYFKRPQNELTQPSGKFPSQGNA</sequence>
<name>A0A9Q3HW11_9BASI</name>
<feature type="region of interest" description="Disordered" evidence="1">
    <location>
        <begin position="1"/>
        <end position="58"/>
    </location>
</feature>
<protein>
    <submittedName>
        <fullName evidence="2">Uncharacterized protein</fullName>
    </submittedName>
</protein>
<reference evidence="2" key="1">
    <citation type="submission" date="2021-03" db="EMBL/GenBank/DDBJ databases">
        <title>Draft genome sequence of rust myrtle Austropuccinia psidii MF-1, a brazilian biotype.</title>
        <authorList>
            <person name="Quecine M.C."/>
            <person name="Pachon D.M.R."/>
            <person name="Bonatelli M.L."/>
            <person name="Correr F.H."/>
            <person name="Franceschini L.M."/>
            <person name="Leite T.F."/>
            <person name="Margarido G.R.A."/>
            <person name="Almeida C.A."/>
            <person name="Ferrarezi J.A."/>
            <person name="Labate C.A."/>
        </authorList>
    </citation>
    <scope>NUCLEOTIDE SEQUENCE</scope>
    <source>
        <strain evidence="2">MF-1</strain>
    </source>
</reference>
<comment type="caution">
    <text evidence="2">The sequence shown here is derived from an EMBL/GenBank/DDBJ whole genome shotgun (WGS) entry which is preliminary data.</text>
</comment>
<feature type="compositionally biased region" description="Basic and acidic residues" evidence="1">
    <location>
        <begin position="9"/>
        <end position="27"/>
    </location>
</feature>
<accession>A0A9Q3HW11</accession>
<gene>
    <name evidence="2" type="ORF">O181_056340</name>
</gene>
<dbReference type="Proteomes" id="UP000765509">
    <property type="component" value="Unassembled WGS sequence"/>
</dbReference>